<dbReference type="GO" id="GO:0051295">
    <property type="term" value="P:establishment of meiotic spindle localization"/>
    <property type="evidence" value="ECO:0007669"/>
    <property type="project" value="TreeGrafter"/>
</dbReference>
<proteinExistence type="predicted"/>
<dbReference type="GeneID" id="20092061"/>
<feature type="region of interest" description="Disordered" evidence="5">
    <location>
        <begin position="2440"/>
        <end position="2490"/>
    </location>
</feature>
<keyword evidence="2" id="KW-0963">Cytoplasm</keyword>
<dbReference type="GO" id="GO:0005516">
    <property type="term" value="F:calmodulin binding"/>
    <property type="evidence" value="ECO:0007669"/>
    <property type="project" value="UniProtKB-KW"/>
</dbReference>
<dbReference type="GO" id="GO:0007051">
    <property type="term" value="P:spindle organization"/>
    <property type="evidence" value="ECO:0007669"/>
    <property type="project" value="TreeGrafter"/>
</dbReference>
<dbReference type="InterPro" id="IPR051185">
    <property type="entry name" value="ASPM"/>
</dbReference>
<comment type="subcellular location">
    <subcellularLocation>
        <location evidence="1">Cytoplasm</location>
    </subcellularLocation>
</comment>
<keyword evidence="3" id="KW-0677">Repeat</keyword>
<dbReference type="PANTHER" id="PTHR22706:SF1">
    <property type="entry name" value="ASSEMBLY FACTOR FOR SPINDLE MICROTUBULES"/>
    <property type="match status" value="1"/>
</dbReference>
<keyword evidence="4" id="KW-0112">Calmodulin-binding</keyword>
<evidence type="ECO:0000313" key="7">
    <source>
        <dbReference type="EMBL" id="ETV90156.1"/>
    </source>
</evidence>
<feature type="compositionally biased region" description="Pro residues" evidence="5">
    <location>
        <begin position="2465"/>
        <end position="2477"/>
    </location>
</feature>
<sequence length="2503" mass="287189">MDDDKLLLTTNFVLHRFFFAHVLSHAPLPVQDAIFGYATDVALTELIQDHCALLFVQSRVRMQWWRQRFLKRRRQTVLIQATWRRFVCRRKYLYDQAIRAHHARLGLEMECAMRLLMCLRRAVLHRRIRVREAASQKVDRAILAFAYDHHRSRQKIATSVIRPLPHHQEASHIRAMTSFACGCSCGRRRRHQGKVVALFSRHSQTFVRFVLQIHSHPHTSSLQWLTAYDARDSSVHVIPLATQVLHRIVPKTERSTIGNDLVRRLEFHGMSLRLNMKEHAARPGRRVLQLAKALSVAHIPQRPQRQLARFIVQAIEYSNEVVVQVYNPADSRTWCFPSTSNQLRDLHALIHTLRVVSVLPHGQYTVVPSSDVDQLLQSHVVVELQRHIRRKLAQQRVQDLAIHQWLRVQVKNRYQYVHGPSGLWRDASKPHMLRNATPVNAMREWYFVLNYTHTRVPYAYYIYPRRAAISRKSQVDAAMLIQTWLRNQGHNRRLFDCVRSMINLHQFHVRWQVQSQGPPTPHITRLLLYKAMWLHLFHADVAGAAPLYDDAARLFVWHDGILPSEVALVLCVCAVFWLATCQDESSMGRRQLALTYLGKYRPQLDAADVALVHENFYHWAVVNHPLSSVAVLSFAIYIHLVRGDRKGAEAQYTTAVALHHAEKLVDMNCRLACPTEASNWHIGPTLDEFEYPLRPHDRHARTNPVLVLQRRFRHTRQHFLHMPSISAAVRAIAVNARIARQVQEATSLPQTENVADYIWYTHFVRHTPQAIAALYDSHMTLPRVRCGFALWLLVLATPGSTSRAVRLLSDNDGLSNADLHDMELNFLRHVVVNNPLDVRGLLNYALFAQFVLQKFGMAERLFALAVARPQDKDFPLALKLSFRFQKHRLPSSVSPGRGPTHAVYVDKTTQTLATIGAWSRLCFRVQQQYPVYFWCHALTLQRVWEHRLELPQVPNNVRAFVRQLQMCQATTRLQVWGRRWLERKHFLGFRNFPKLSVGVVESALTLHFMEGNWNKAAAAYVDVLYAEPWNAVATGGLLIAQRAMMMQERSSISSIRWQRWTQVYRRFHHILADRTDGVQVLLRWARLALTAQPASAHPSLEMSSTALSTPWWRWLNYALCLQCIAKEFELSEGVYRKFCRPSEPVATLDLFSLLYRDFLSQRGRKQLFMGASPPIDSRNTARLLPHPPGWKLRDPTWQRVQSNQHVYWRQDATYRCKWRVDVSVVPEAADVAAQTIQRRVRKRWGTFHFPLFSIALGRTRLDVVRTSLPLWSLSAATPEAGNRDCVFRHFVHKLVVQNADVAGEIDDAWATDPLLCPIGVLACFTDLQTSHVRSTSMLLALETLYRSNSEAKAMWDKHGLPFFEWAHAQNPMSPRPVLFLALIAQYMQGDVAMAHRLYRRWRDLSTDGPLAKAAVYFHWRQLERSAPHMLSRRTLQDAVVVASTAGHPFQRARVWEGQYVWVNTVTERVVVHSTRLLFRIPIARSNRDDVVCRIQRFLRQFGPPGFHRTCHQNGISRRIGWLYMAPHPPQDDCEHSSNMLSPVLWLQRGFHRWCVLNDLHGGLAIWTRGRVQFPKDLALTQVISLATMVTKCDIHNLHAMQLIHSSHHLKQSPFARGELAWDCLYWTLLTTRSPETATQVRLMLAMASLHLFKQLADAHAWCIRAFGTSCPRHYHEMLERFFVHYHDAIKEFGPSNHMQLTANFVLGAPSTTEWQQYSMASWHHPKTYYVHTKTGKAYWAKPIPMPSVPTSQQTVAAKVLQAFWRSRGSLWRQLRRLYLPQLAQATQAHRKVETSIERALAVHALKGDVPAATLMYSAILSVQPDNVIAMQCLALCYLASESPLHQVSRRAEALLQQAAVVDAKAPQSRKGTDLWWIGHYFVFGLLVNQGNPTIVLNVALVHEFVVLNIRIARQCFHWAALRSMHGLALPSVRCQLQCLPMGMHPQEGPMHRPKHTVVLRPHSILSDWSTCCNVSADSRLLSLYWFNGKTTLTLWSLPPTAYASIKHSHHERSSVHVLQRFYRRHVICSNPVAYDLASLVRALKYHNSVRAKYDADPTRPAAVTNYALHVHTFENDGKRAKELYKEALAVSKHHVLSSCYALFLLAVCQPPRLHSAREAATRLIEARRASSSFKADFRVAHRCFFRYALVVFPHEPWAWLNYALLMECIYEDAEVADLMYQRGLALQDKLQRQGKRRQSSTDAAATTFLDENYTAFRLKCVKGGSLKCQGPLQRIYVQSTCVGLWGHWKLMQMPASEVLVDLAAAGPPPEFHRLFWFNTLTCRTYWDRPDNLCPFIDAVPRSYTREHVTWSCRCQSAILRLQKWIRSCIYERVGLVLHALDAPRAWNRILQSSDKFDAALCMHAIQCNANGAVAMYQTVLDASSRHPHASWCLGLALLSLGRMDEATQLIYPQAPTGLLAAASASIRKLSMPLRSRSIVSDHGLRRTGTANAMMDRPSKSSGSPTKPPPVNPPPAAYRPPSVRLVSPSNQSRHAHILAVFQLQ</sequence>
<organism evidence="7">
    <name type="scientific">Aphanomyces invadans</name>
    <dbReference type="NCBI Taxonomy" id="157072"/>
    <lineage>
        <taxon>Eukaryota</taxon>
        <taxon>Sar</taxon>
        <taxon>Stramenopiles</taxon>
        <taxon>Oomycota</taxon>
        <taxon>Saprolegniomycetes</taxon>
        <taxon>Saprolegniales</taxon>
        <taxon>Verrucalvaceae</taxon>
        <taxon>Aphanomyces</taxon>
    </lineage>
</organism>
<feature type="domain" description="WW" evidence="6">
    <location>
        <begin position="1708"/>
        <end position="1744"/>
    </location>
</feature>
<dbReference type="PANTHER" id="PTHR22706">
    <property type="entry name" value="ASSEMBLY FACTOR FOR SPINDLE MICROTUBULES"/>
    <property type="match status" value="1"/>
</dbReference>
<dbReference type="VEuPathDB" id="FungiDB:H310_15011"/>
<evidence type="ECO:0000256" key="4">
    <source>
        <dbReference type="ARBA" id="ARBA00022860"/>
    </source>
</evidence>
<dbReference type="SMART" id="SM00015">
    <property type="entry name" value="IQ"/>
    <property type="match status" value="5"/>
</dbReference>
<dbReference type="PROSITE" id="PS50096">
    <property type="entry name" value="IQ"/>
    <property type="match status" value="1"/>
</dbReference>
<protein>
    <recommendedName>
        <fullName evidence="6">WW domain-containing protein</fullName>
    </recommendedName>
</protein>
<name>A0A024T951_9STRA</name>
<dbReference type="GO" id="GO:0005737">
    <property type="term" value="C:cytoplasm"/>
    <property type="evidence" value="ECO:0007669"/>
    <property type="project" value="UniProtKB-SubCell"/>
</dbReference>
<accession>A0A024T951</accession>
<feature type="non-terminal residue" evidence="7">
    <location>
        <position position="2503"/>
    </location>
</feature>
<dbReference type="RefSeq" id="XP_008881213.1">
    <property type="nucleotide sequence ID" value="XM_008882991.1"/>
</dbReference>
<reference evidence="7" key="1">
    <citation type="submission" date="2013-12" db="EMBL/GenBank/DDBJ databases">
        <title>The Genome Sequence of Aphanomyces invadans NJM9701.</title>
        <authorList>
            <consortium name="The Broad Institute Genomics Platform"/>
            <person name="Russ C."/>
            <person name="Tyler B."/>
            <person name="van West P."/>
            <person name="Dieguez-Uribeondo J."/>
            <person name="Young S.K."/>
            <person name="Zeng Q."/>
            <person name="Gargeya S."/>
            <person name="Fitzgerald M."/>
            <person name="Abouelleil A."/>
            <person name="Alvarado L."/>
            <person name="Chapman S.B."/>
            <person name="Gainer-Dewar J."/>
            <person name="Goldberg J."/>
            <person name="Griggs A."/>
            <person name="Gujja S."/>
            <person name="Hansen M."/>
            <person name="Howarth C."/>
            <person name="Imamovic A."/>
            <person name="Ireland A."/>
            <person name="Larimer J."/>
            <person name="McCowan C."/>
            <person name="Murphy C."/>
            <person name="Pearson M."/>
            <person name="Poon T.W."/>
            <person name="Priest M."/>
            <person name="Roberts A."/>
            <person name="Saif S."/>
            <person name="Shea T."/>
            <person name="Sykes S."/>
            <person name="Wortman J."/>
            <person name="Nusbaum C."/>
            <person name="Birren B."/>
        </authorList>
    </citation>
    <scope>NUCLEOTIDE SEQUENCE [LARGE SCALE GENOMIC DNA]</scope>
    <source>
        <strain evidence="7">NJM9701</strain>
    </source>
</reference>
<dbReference type="EMBL" id="KI914079">
    <property type="protein sequence ID" value="ETV90156.1"/>
    <property type="molecule type" value="Genomic_DNA"/>
</dbReference>
<dbReference type="GO" id="GO:0000922">
    <property type="term" value="C:spindle pole"/>
    <property type="evidence" value="ECO:0007669"/>
    <property type="project" value="TreeGrafter"/>
</dbReference>
<dbReference type="InterPro" id="IPR001202">
    <property type="entry name" value="WW_dom"/>
</dbReference>
<evidence type="ECO:0000259" key="6">
    <source>
        <dbReference type="PROSITE" id="PS50020"/>
    </source>
</evidence>
<evidence type="ECO:0000256" key="3">
    <source>
        <dbReference type="ARBA" id="ARBA00022737"/>
    </source>
</evidence>
<dbReference type="OrthoDB" id="79155at2759"/>
<evidence type="ECO:0000256" key="5">
    <source>
        <dbReference type="SAM" id="MobiDB-lite"/>
    </source>
</evidence>
<gene>
    <name evidence="7" type="ORF">H310_15011</name>
</gene>
<evidence type="ECO:0000256" key="1">
    <source>
        <dbReference type="ARBA" id="ARBA00004496"/>
    </source>
</evidence>
<evidence type="ECO:0000256" key="2">
    <source>
        <dbReference type="ARBA" id="ARBA00022490"/>
    </source>
</evidence>
<dbReference type="GO" id="GO:0000278">
    <property type="term" value="P:mitotic cell cycle"/>
    <property type="evidence" value="ECO:0007669"/>
    <property type="project" value="TreeGrafter"/>
</dbReference>
<dbReference type="InterPro" id="IPR000048">
    <property type="entry name" value="IQ_motif_EF-hand-BS"/>
</dbReference>
<dbReference type="PROSITE" id="PS50020">
    <property type="entry name" value="WW_DOMAIN_2"/>
    <property type="match status" value="1"/>
</dbReference>